<protein>
    <recommendedName>
        <fullName evidence="7">Peptidase S1 domain-containing protein</fullName>
    </recommendedName>
</protein>
<dbReference type="PRINTS" id="PR00722">
    <property type="entry name" value="CHYMOTRYPSIN"/>
</dbReference>
<evidence type="ECO:0000259" key="7">
    <source>
        <dbReference type="PROSITE" id="PS50240"/>
    </source>
</evidence>
<evidence type="ECO:0000256" key="1">
    <source>
        <dbReference type="ARBA" id="ARBA00009228"/>
    </source>
</evidence>
<dbReference type="SMART" id="SM00020">
    <property type="entry name" value="Tryp_SPc"/>
    <property type="match status" value="1"/>
</dbReference>
<accession>A0A8C9AEY5</accession>
<dbReference type="InterPro" id="IPR018114">
    <property type="entry name" value="TRYPSIN_HIS"/>
</dbReference>
<organism evidence="8 9">
    <name type="scientific">Prolemur simus</name>
    <name type="common">Greater bamboo lemur</name>
    <name type="synonym">Hapalemur simus</name>
    <dbReference type="NCBI Taxonomy" id="1328070"/>
    <lineage>
        <taxon>Eukaryota</taxon>
        <taxon>Metazoa</taxon>
        <taxon>Chordata</taxon>
        <taxon>Craniata</taxon>
        <taxon>Vertebrata</taxon>
        <taxon>Euteleostomi</taxon>
        <taxon>Mammalia</taxon>
        <taxon>Eutheria</taxon>
        <taxon>Euarchontoglires</taxon>
        <taxon>Primates</taxon>
        <taxon>Strepsirrhini</taxon>
        <taxon>Lemuriformes</taxon>
        <taxon>Lemuridae</taxon>
        <taxon>Prolemur</taxon>
    </lineage>
</organism>
<dbReference type="GO" id="GO:0097186">
    <property type="term" value="P:amelogenesis"/>
    <property type="evidence" value="ECO:0007669"/>
    <property type="project" value="TreeGrafter"/>
</dbReference>
<dbReference type="InterPro" id="IPR033116">
    <property type="entry name" value="TRYPSIN_SER"/>
</dbReference>
<dbReference type="PANTHER" id="PTHR24271">
    <property type="entry name" value="KALLIKREIN-RELATED"/>
    <property type="match status" value="1"/>
</dbReference>
<dbReference type="InterPro" id="IPR009003">
    <property type="entry name" value="Peptidase_S1_PA"/>
</dbReference>
<dbReference type="PROSITE" id="PS50240">
    <property type="entry name" value="TRYPSIN_DOM"/>
    <property type="match status" value="1"/>
</dbReference>
<dbReference type="GO" id="GO:0006508">
    <property type="term" value="P:proteolysis"/>
    <property type="evidence" value="ECO:0007669"/>
    <property type="project" value="UniProtKB-KW"/>
</dbReference>
<evidence type="ECO:0000256" key="2">
    <source>
        <dbReference type="ARBA" id="ARBA00022670"/>
    </source>
</evidence>
<name>A0A8C9AEY5_PROSS</name>
<evidence type="ECO:0000313" key="9">
    <source>
        <dbReference type="Proteomes" id="UP000694414"/>
    </source>
</evidence>
<dbReference type="PROSITE" id="PS00134">
    <property type="entry name" value="TRYPSIN_HIS"/>
    <property type="match status" value="1"/>
</dbReference>
<dbReference type="GO" id="GO:0004252">
    <property type="term" value="F:serine-type endopeptidase activity"/>
    <property type="evidence" value="ECO:0007669"/>
    <property type="project" value="InterPro"/>
</dbReference>
<sequence>MWPAQPKRQSPLPSLKRSRPFTLRRNPIPLLGAQENIAGSFIINGVKCRPHSQPWQVAIIKNNRIFCGGVLVHPQWVLSAAHCHQRSYTIELGLNRLIPRQEPGSQRIEANFSVRHPEFVPPAKVNDLMLIKLNKPVIESDSIHTINITSQCPTPGTTCVVSGWGLLADGHLPNALQCAHVPVRSAEDCRAAYPGVYNTGMLCAGSKQDGQGACKGDSGGPLVCDGVLQGIVSMGMFPCTPFMKPNLYTQVCVFFHWIQQTIRAN</sequence>
<dbReference type="Gene3D" id="2.40.10.10">
    <property type="entry name" value="Trypsin-like serine proteases"/>
    <property type="match status" value="2"/>
</dbReference>
<reference evidence="8" key="1">
    <citation type="submission" date="2025-08" db="UniProtKB">
        <authorList>
            <consortium name="Ensembl"/>
        </authorList>
    </citation>
    <scope>IDENTIFICATION</scope>
</reference>
<dbReference type="GeneTree" id="ENSGT01020000230389"/>
<dbReference type="GO" id="GO:0030141">
    <property type="term" value="C:secretory granule"/>
    <property type="evidence" value="ECO:0007669"/>
    <property type="project" value="TreeGrafter"/>
</dbReference>
<feature type="domain" description="Peptidase S1" evidence="7">
    <location>
        <begin position="42"/>
        <end position="263"/>
    </location>
</feature>
<evidence type="ECO:0000256" key="6">
    <source>
        <dbReference type="RuleBase" id="RU363034"/>
    </source>
</evidence>
<dbReference type="InterPro" id="IPR001254">
    <property type="entry name" value="Trypsin_dom"/>
</dbReference>
<dbReference type="AlphaFoldDB" id="A0A8C9AEY5"/>
<evidence type="ECO:0000256" key="4">
    <source>
        <dbReference type="ARBA" id="ARBA00022825"/>
    </source>
</evidence>
<dbReference type="GO" id="GO:0022617">
    <property type="term" value="P:extracellular matrix disassembly"/>
    <property type="evidence" value="ECO:0007669"/>
    <property type="project" value="TreeGrafter"/>
</dbReference>
<dbReference type="Ensembl" id="ENSPSMT00000030714.1">
    <property type="protein sequence ID" value="ENSPSMP00000026521.1"/>
    <property type="gene ID" value="ENSPSMG00000018611.1"/>
</dbReference>
<reference evidence="8" key="2">
    <citation type="submission" date="2025-09" db="UniProtKB">
        <authorList>
            <consortium name="Ensembl"/>
        </authorList>
    </citation>
    <scope>IDENTIFICATION</scope>
</reference>
<evidence type="ECO:0000256" key="5">
    <source>
        <dbReference type="ARBA" id="ARBA00023157"/>
    </source>
</evidence>
<dbReference type="PROSITE" id="PS00135">
    <property type="entry name" value="TRYPSIN_SER"/>
    <property type="match status" value="1"/>
</dbReference>
<evidence type="ECO:0000256" key="3">
    <source>
        <dbReference type="ARBA" id="ARBA00022801"/>
    </source>
</evidence>
<dbReference type="PANTHER" id="PTHR24271:SF65">
    <property type="entry name" value="KALLIKREIN-4"/>
    <property type="match status" value="1"/>
</dbReference>
<keyword evidence="5" id="KW-1015">Disulfide bond</keyword>
<dbReference type="FunFam" id="2.40.10.10:FF:000010">
    <property type="entry name" value="Kallikrein related peptidase 11"/>
    <property type="match status" value="1"/>
</dbReference>
<dbReference type="SUPFAM" id="SSF50494">
    <property type="entry name" value="Trypsin-like serine proteases"/>
    <property type="match status" value="1"/>
</dbReference>
<dbReference type="Pfam" id="PF00089">
    <property type="entry name" value="Trypsin"/>
    <property type="match status" value="1"/>
</dbReference>
<keyword evidence="9" id="KW-1185">Reference proteome</keyword>
<keyword evidence="4 6" id="KW-0720">Serine protease</keyword>
<keyword evidence="3 6" id="KW-0378">Hydrolase</keyword>
<dbReference type="InterPro" id="IPR001314">
    <property type="entry name" value="Peptidase_S1A"/>
</dbReference>
<keyword evidence="2 6" id="KW-0645">Protease</keyword>
<dbReference type="CDD" id="cd00190">
    <property type="entry name" value="Tryp_SPc"/>
    <property type="match status" value="1"/>
</dbReference>
<evidence type="ECO:0000313" key="8">
    <source>
        <dbReference type="Ensembl" id="ENSPSMP00000026521.1"/>
    </source>
</evidence>
<comment type="similarity">
    <text evidence="1">Belongs to the peptidase S1 family. Snake venom subfamily.</text>
</comment>
<dbReference type="Proteomes" id="UP000694414">
    <property type="component" value="Unplaced"/>
</dbReference>
<dbReference type="InterPro" id="IPR043504">
    <property type="entry name" value="Peptidase_S1_PA_chymotrypsin"/>
</dbReference>
<proteinExistence type="inferred from homology"/>